<dbReference type="KEGG" id="ail:FLP10_01460"/>
<feature type="transmembrane region" description="Helical" evidence="2">
    <location>
        <begin position="12"/>
        <end position="34"/>
    </location>
</feature>
<sequence length="70" mass="7404">MLFALSDIDASGWLVLGALAIVLVGWGVASRVAYRRRVARERAAVADQTSDASGEPPSAGRPPGDEPDRR</sequence>
<reference evidence="3 4" key="1">
    <citation type="submission" date="2019-09" db="EMBL/GenBank/DDBJ databases">
        <title>Genome sequencing of strain KACC 19306.</title>
        <authorList>
            <person name="Heo J."/>
            <person name="Kim S.-J."/>
            <person name="Kim J.-S."/>
            <person name="Hong S.-B."/>
            <person name="Kwon S.-W."/>
        </authorList>
    </citation>
    <scope>NUCLEOTIDE SEQUENCE [LARGE SCALE GENOMIC DNA]</scope>
    <source>
        <strain evidence="3 4">KACC 19306</strain>
    </source>
</reference>
<keyword evidence="4" id="KW-1185">Reference proteome</keyword>
<evidence type="ECO:0000256" key="1">
    <source>
        <dbReference type="SAM" id="MobiDB-lite"/>
    </source>
</evidence>
<name>A0A5C1YDS1_9MICO</name>
<dbReference type="Proteomes" id="UP000324678">
    <property type="component" value="Chromosome"/>
</dbReference>
<organism evidence="3 4">
    <name type="scientific">Agromyces intestinalis</name>
    <dbReference type="NCBI Taxonomy" id="2592652"/>
    <lineage>
        <taxon>Bacteria</taxon>
        <taxon>Bacillati</taxon>
        <taxon>Actinomycetota</taxon>
        <taxon>Actinomycetes</taxon>
        <taxon>Micrococcales</taxon>
        <taxon>Microbacteriaceae</taxon>
        <taxon>Agromyces</taxon>
    </lineage>
</organism>
<gene>
    <name evidence="3" type="ORF">FLP10_01460</name>
</gene>
<keyword evidence="2" id="KW-1133">Transmembrane helix</keyword>
<dbReference type="EMBL" id="CP043505">
    <property type="protein sequence ID" value="QEO13229.1"/>
    <property type="molecule type" value="Genomic_DNA"/>
</dbReference>
<protein>
    <submittedName>
        <fullName evidence="3">Uncharacterized protein</fullName>
    </submittedName>
</protein>
<evidence type="ECO:0000256" key="2">
    <source>
        <dbReference type="SAM" id="Phobius"/>
    </source>
</evidence>
<dbReference type="AlphaFoldDB" id="A0A5C1YDS1"/>
<feature type="region of interest" description="Disordered" evidence="1">
    <location>
        <begin position="43"/>
        <end position="70"/>
    </location>
</feature>
<dbReference type="RefSeq" id="WP_149159253.1">
    <property type="nucleotide sequence ID" value="NZ_CP043505.1"/>
</dbReference>
<evidence type="ECO:0000313" key="4">
    <source>
        <dbReference type="Proteomes" id="UP000324678"/>
    </source>
</evidence>
<evidence type="ECO:0000313" key="3">
    <source>
        <dbReference type="EMBL" id="QEO13229.1"/>
    </source>
</evidence>
<proteinExistence type="predicted"/>
<keyword evidence="2" id="KW-0472">Membrane</keyword>
<accession>A0A5C1YDS1</accession>
<keyword evidence="2" id="KW-0812">Transmembrane</keyword>